<proteinExistence type="predicted"/>
<comment type="caution">
    <text evidence="2">The sequence shown here is derived from an EMBL/GenBank/DDBJ whole genome shotgun (WGS) entry which is preliminary data.</text>
</comment>
<dbReference type="Proteomes" id="UP000231962">
    <property type="component" value="Unassembled WGS sequence"/>
</dbReference>
<protein>
    <submittedName>
        <fullName evidence="2">Uncharacterized protein</fullName>
    </submittedName>
</protein>
<dbReference type="EMBL" id="NPDZ01000004">
    <property type="protein sequence ID" value="PJZ73620.1"/>
    <property type="molecule type" value="Genomic_DNA"/>
</dbReference>
<evidence type="ECO:0000313" key="4">
    <source>
        <dbReference type="Proteomes" id="UP000231990"/>
    </source>
</evidence>
<sequence>MKLFALFLSLYLLACSGRELHRVGEGRPSSETYYYGSKYSIKAYKVFSDDLNDLKKELKNDLSSKPSNKDSKKQWDEISSLSTKDYEFFLLELIPETRVPQEFLTFKFELDGEIPAKTWSYYVLQWSAKVRSNRPILYPVIATGPYPGSYVYPLTTNVYESSVEAETEHTYRFLLTYPRSKLNRGRKLRVVSPQDTIYEFEVKAD</sequence>
<dbReference type="EMBL" id="NPDY01000008">
    <property type="protein sequence ID" value="PJZ69633.1"/>
    <property type="molecule type" value="Genomic_DNA"/>
</dbReference>
<organism evidence="2 4">
    <name type="scientific">Leptospira perolatii</name>
    <dbReference type="NCBI Taxonomy" id="2023191"/>
    <lineage>
        <taxon>Bacteria</taxon>
        <taxon>Pseudomonadati</taxon>
        <taxon>Spirochaetota</taxon>
        <taxon>Spirochaetia</taxon>
        <taxon>Leptospirales</taxon>
        <taxon>Leptospiraceae</taxon>
        <taxon>Leptospira</taxon>
    </lineage>
</organism>
<dbReference type="Proteomes" id="UP000231990">
    <property type="component" value="Unassembled WGS sequence"/>
</dbReference>
<evidence type="ECO:0000313" key="2">
    <source>
        <dbReference type="EMBL" id="PJZ73620.1"/>
    </source>
</evidence>
<dbReference type="OrthoDB" id="335481at2"/>
<dbReference type="AlphaFoldDB" id="A0A2M9ZNG3"/>
<accession>A0A2M9ZNG3</accession>
<name>A0A2M9ZNG3_9LEPT</name>
<reference evidence="3 4" key="1">
    <citation type="submission" date="2017-07" db="EMBL/GenBank/DDBJ databases">
        <title>Leptospira spp. isolated from tropical soils.</title>
        <authorList>
            <person name="Thibeaux R."/>
            <person name="Iraola G."/>
            <person name="Ferres I."/>
            <person name="Bierque E."/>
            <person name="Girault D."/>
            <person name="Soupe-Gilbert M.-E."/>
            <person name="Picardeau M."/>
            <person name="Goarant C."/>
        </authorList>
    </citation>
    <scope>NUCLEOTIDE SEQUENCE [LARGE SCALE GENOMIC DNA]</scope>
    <source>
        <strain evidence="2 4">FH1-B-B1</strain>
        <strain evidence="1 3">FH1-B-C1</strain>
    </source>
</reference>
<keyword evidence="3" id="KW-1185">Reference proteome</keyword>
<gene>
    <name evidence="1" type="ORF">CH360_10155</name>
    <name evidence="2" type="ORF">CH373_09010</name>
</gene>
<evidence type="ECO:0000313" key="3">
    <source>
        <dbReference type="Proteomes" id="UP000231962"/>
    </source>
</evidence>
<dbReference type="RefSeq" id="WP_100713916.1">
    <property type="nucleotide sequence ID" value="NZ_NPDY01000008.1"/>
</dbReference>
<evidence type="ECO:0000313" key="1">
    <source>
        <dbReference type="EMBL" id="PJZ69633.1"/>
    </source>
</evidence>